<reference evidence="1" key="1">
    <citation type="submission" date="2021-09" db="EMBL/GenBank/DDBJ databases">
        <authorList>
            <consortium name="AG Swart"/>
            <person name="Singh M."/>
            <person name="Singh A."/>
            <person name="Seah K."/>
            <person name="Emmerich C."/>
        </authorList>
    </citation>
    <scope>NUCLEOTIDE SEQUENCE</scope>
    <source>
        <strain evidence="1">ATCC30299</strain>
    </source>
</reference>
<protein>
    <submittedName>
        <fullName evidence="1">Uncharacterized protein</fullName>
    </submittedName>
</protein>
<evidence type="ECO:0000313" key="1">
    <source>
        <dbReference type="EMBL" id="CAG9331953.1"/>
    </source>
</evidence>
<dbReference type="Proteomes" id="UP001162131">
    <property type="component" value="Unassembled WGS sequence"/>
</dbReference>
<organism evidence="1 2">
    <name type="scientific">Blepharisma stoltei</name>
    <dbReference type="NCBI Taxonomy" id="1481888"/>
    <lineage>
        <taxon>Eukaryota</taxon>
        <taxon>Sar</taxon>
        <taxon>Alveolata</taxon>
        <taxon>Ciliophora</taxon>
        <taxon>Postciliodesmatophora</taxon>
        <taxon>Heterotrichea</taxon>
        <taxon>Heterotrichida</taxon>
        <taxon>Blepharismidae</taxon>
        <taxon>Blepharisma</taxon>
    </lineage>
</organism>
<sequence length="85" mass="10187">MLFILQKLAYLLKKTAKMFKFYLLNIYLCFYQKKKHNPILFCVSSRVSSWDMAKESNVKNEITKYSPLKNFNEKNIIILVRVFKA</sequence>
<comment type="caution">
    <text evidence="1">The sequence shown here is derived from an EMBL/GenBank/DDBJ whole genome shotgun (WGS) entry which is preliminary data.</text>
</comment>
<dbReference type="AlphaFoldDB" id="A0AAU9JW43"/>
<gene>
    <name evidence="1" type="ORF">BSTOLATCC_MIC54009</name>
</gene>
<evidence type="ECO:0000313" key="2">
    <source>
        <dbReference type="Proteomes" id="UP001162131"/>
    </source>
</evidence>
<dbReference type="EMBL" id="CAJZBQ010000053">
    <property type="protein sequence ID" value="CAG9331953.1"/>
    <property type="molecule type" value="Genomic_DNA"/>
</dbReference>
<accession>A0AAU9JW43</accession>
<keyword evidence="2" id="KW-1185">Reference proteome</keyword>
<name>A0AAU9JW43_9CILI</name>
<proteinExistence type="predicted"/>